<evidence type="ECO:0000313" key="3">
    <source>
        <dbReference type="Proteomes" id="UP000824164"/>
    </source>
</evidence>
<protein>
    <submittedName>
        <fullName evidence="2">Uncharacterized protein</fullName>
    </submittedName>
</protein>
<keyword evidence="1" id="KW-0175">Coiled coil</keyword>
<evidence type="ECO:0000313" key="2">
    <source>
        <dbReference type="EMBL" id="HIU02806.1"/>
    </source>
</evidence>
<accession>A0A9D1HGA7</accession>
<dbReference type="Proteomes" id="UP000824164">
    <property type="component" value="Unassembled WGS sequence"/>
</dbReference>
<dbReference type="EMBL" id="DVLT01000040">
    <property type="protein sequence ID" value="HIU02806.1"/>
    <property type="molecule type" value="Genomic_DNA"/>
</dbReference>
<organism evidence="2 3">
    <name type="scientific">Candidatus Onthocola gallistercoris</name>
    <dbReference type="NCBI Taxonomy" id="2840876"/>
    <lineage>
        <taxon>Bacteria</taxon>
        <taxon>Bacillati</taxon>
        <taxon>Bacillota</taxon>
        <taxon>Bacilli</taxon>
        <taxon>Candidatus Onthocola</taxon>
    </lineage>
</organism>
<comment type="caution">
    <text evidence="2">The sequence shown here is derived from an EMBL/GenBank/DDBJ whole genome shotgun (WGS) entry which is preliminary data.</text>
</comment>
<reference evidence="2" key="1">
    <citation type="submission" date="2020-10" db="EMBL/GenBank/DDBJ databases">
        <authorList>
            <person name="Gilroy R."/>
        </authorList>
    </citation>
    <scope>NUCLEOTIDE SEQUENCE</scope>
    <source>
        <strain evidence="2">CHK187-14744</strain>
    </source>
</reference>
<gene>
    <name evidence="2" type="ORF">IAB63_06090</name>
</gene>
<evidence type="ECO:0000256" key="1">
    <source>
        <dbReference type="SAM" id="Coils"/>
    </source>
</evidence>
<reference evidence="2" key="2">
    <citation type="journal article" date="2021" name="PeerJ">
        <title>Extensive microbial diversity within the chicken gut microbiome revealed by metagenomics and culture.</title>
        <authorList>
            <person name="Gilroy R."/>
            <person name="Ravi A."/>
            <person name="Getino M."/>
            <person name="Pursley I."/>
            <person name="Horton D.L."/>
            <person name="Alikhan N.F."/>
            <person name="Baker D."/>
            <person name="Gharbi K."/>
            <person name="Hall N."/>
            <person name="Watson M."/>
            <person name="Adriaenssens E.M."/>
            <person name="Foster-Nyarko E."/>
            <person name="Jarju S."/>
            <person name="Secka A."/>
            <person name="Antonio M."/>
            <person name="Oren A."/>
            <person name="Chaudhuri R.R."/>
            <person name="La Ragione R."/>
            <person name="Hildebrand F."/>
            <person name="Pallen M.J."/>
        </authorList>
    </citation>
    <scope>NUCLEOTIDE SEQUENCE</scope>
    <source>
        <strain evidence="2">CHK187-14744</strain>
    </source>
</reference>
<sequence length="145" mass="17154">MRLKQSDFSAKLYELEKEYRRLLDQLGAFRDDNLDMIRKTRERLEEEYRSYSWNLRQDICKSRSPAVRELAKVQYDHNRQMEALSEKLPEYFHSESSRAGEEEAEAAALYAEYTIDFAVCSIRGALEAVLEAAELQMEQEENDER</sequence>
<name>A0A9D1HGA7_9FIRM</name>
<dbReference type="AlphaFoldDB" id="A0A9D1HGA7"/>
<feature type="coiled-coil region" evidence="1">
    <location>
        <begin position="12"/>
        <end position="54"/>
    </location>
</feature>
<proteinExistence type="predicted"/>